<evidence type="ECO:0000313" key="3">
    <source>
        <dbReference type="Proteomes" id="UP000195607"/>
    </source>
</evidence>
<dbReference type="Proteomes" id="UP000195607">
    <property type="component" value="Chromosome I"/>
</dbReference>
<feature type="transmembrane region" description="Helical" evidence="1">
    <location>
        <begin position="55"/>
        <end position="75"/>
    </location>
</feature>
<dbReference type="GeneID" id="41587455"/>
<feature type="transmembrane region" description="Helical" evidence="1">
    <location>
        <begin position="140"/>
        <end position="163"/>
    </location>
</feature>
<dbReference type="RefSeq" id="WP_021789374.1">
    <property type="nucleotide sequence ID" value="NZ_LT671858.1"/>
</dbReference>
<feature type="transmembrane region" description="Helical" evidence="1">
    <location>
        <begin position="234"/>
        <end position="254"/>
    </location>
</feature>
<gene>
    <name evidence="2" type="ORF">CSP5_0147</name>
</gene>
<proteinExistence type="predicted"/>
<evidence type="ECO:0000256" key="1">
    <source>
        <dbReference type="SAM" id="Phobius"/>
    </source>
</evidence>
<keyword evidence="1" id="KW-0812">Transmembrane</keyword>
<dbReference type="EMBL" id="LT671858">
    <property type="protein sequence ID" value="SIM33085.1"/>
    <property type="molecule type" value="Genomic_DNA"/>
</dbReference>
<organism evidence="2 3">
    <name type="scientific">Cuniculiplasma divulgatum</name>
    <dbReference type="NCBI Taxonomy" id="1673428"/>
    <lineage>
        <taxon>Archaea</taxon>
        <taxon>Methanobacteriati</taxon>
        <taxon>Thermoplasmatota</taxon>
        <taxon>Thermoplasmata</taxon>
        <taxon>Thermoplasmatales</taxon>
        <taxon>Cuniculiplasmataceae</taxon>
        <taxon>Cuniculiplasma</taxon>
    </lineage>
</organism>
<name>A0A1N5SAN7_9ARCH</name>
<accession>A0A1N5SAN7</accession>
<dbReference type="AlphaFoldDB" id="A0A1N5SAN7"/>
<sequence length="268" mass="29778">MIVRYDIKSLLTNKSLLGWSIGFMFFWIVMGAYLLDGTSSFSTHNSSLEYTSGWFAFIGLIAGSVLSTSIAYSVYYANSSLIYSFKFTVLKPFNYLYNFVVSSAIVSLIIGAVLTALIIIVFSLRAGYLIYPVEVPETIGLFVLTGVFMLLLAVFFVIAANNYIGLKNISFVMLLPQLLSYLFGFSALDVGLPSYIVYGSPFTAILRLFLQAFYGRELPLNMVTLAGGNVNGYLLVGSMVIWLLALLGLDMILVKRIKYRSIEEARRV</sequence>
<keyword evidence="1" id="KW-0472">Membrane</keyword>
<protein>
    <submittedName>
        <fullName evidence="2">Predicted ABC transporter permease</fullName>
    </submittedName>
</protein>
<keyword evidence="1" id="KW-1133">Transmembrane helix</keyword>
<reference evidence="2 3" key="1">
    <citation type="submission" date="2016-04" db="EMBL/GenBank/DDBJ databases">
        <authorList>
            <person name="Evans L.H."/>
            <person name="Alamgir A."/>
            <person name="Owens N."/>
            <person name="Weber N.D."/>
            <person name="Virtaneva K."/>
            <person name="Barbian K."/>
            <person name="Babar A."/>
            <person name="Rosenke K."/>
        </authorList>
    </citation>
    <scope>NUCLEOTIDE SEQUENCE [LARGE SCALE GENOMIC DNA]</scope>
    <source>
        <strain evidence="3">S5(T) (JCM 30642 \VKM B-2941)</strain>
    </source>
</reference>
<feature type="transmembrane region" description="Helical" evidence="1">
    <location>
        <begin position="16"/>
        <end position="35"/>
    </location>
</feature>
<evidence type="ECO:0000313" key="2">
    <source>
        <dbReference type="EMBL" id="SIM33085.1"/>
    </source>
</evidence>
<feature type="transmembrane region" description="Helical" evidence="1">
    <location>
        <begin position="95"/>
        <end position="128"/>
    </location>
</feature>